<dbReference type="Gene3D" id="3.90.105.10">
    <property type="entry name" value="Molybdopterin biosynthesis moea protein, domain 2"/>
    <property type="match status" value="1"/>
</dbReference>
<dbReference type="EMBL" id="BRVS01000003">
    <property type="protein sequence ID" value="GLB66319.1"/>
    <property type="molecule type" value="Genomic_DNA"/>
</dbReference>
<keyword evidence="10" id="KW-1185">Reference proteome</keyword>
<evidence type="ECO:0000256" key="1">
    <source>
        <dbReference type="ARBA" id="ARBA00002901"/>
    </source>
</evidence>
<evidence type="ECO:0000256" key="4">
    <source>
        <dbReference type="ARBA" id="ARBA00022505"/>
    </source>
</evidence>
<evidence type="ECO:0000256" key="2">
    <source>
        <dbReference type="ARBA" id="ARBA00005046"/>
    </source>
</evidence>
<dbReference type="InterPro" id="IPR001453">
    <property type="entry name" value="MoaB/Mog_dom"/>
</dbReference>
<dbReference type="CDD" id="cd00887">
    <property type="entry name" value="MoeA"/>
    <property type="match status" value="1"/>
</dbReference>
<dbReference type="PANTHER" id="PTHR10192:SF5">
    <property type="entry name" value="GEPHYRIN"/>
    <property type="match status" value="1"/>
</dbReference>
<feature type="domain" description="MoaB/Mog" evidence="8">
    <location>
        <begin position="187"/>
        <end position="325"/>
    </location>
</feature>
<dbReference type="InterPro" id="IPR036688">
    <property type="entry name" value="MoeA_C_domain_IV_sf"/>
</dbReference>
<comment type="similarity">
    <text evidence="3 7">Belongs to the MoeA family.</text>
</comment>
<reference evidence="9 10" key="1">
    <citation type="journal article" date="2023" name="Int. J. Syst. Evol. Microbiol.">
        <title>Arthrobacter mangrovi sp. nov., an actinobacterium isolated from the rhizosphere of a mangrove.</title>
        <authorList>
            <person name="Hamada M."/>
            <person name="Saitou S."/>
            <person name="Enomoto N."/>
            <person name="Nanri K."/>
            <person name="Hidaka K."/>
            <person name="Miura T."/>
            <person name="Tamura T."/>
        </authorList>
    </citation>
    <scope>NUCLEOTIDE SEQUENCE [LARGE SCALE GENOMIC DNA]</scope>
    <source>
        <strain evidence="9 10">NBRC 112813</strain>
    </source>
</reference>
<comment type="pathway">
    <text evidence="2 7">Cofactor biosynthesis; molybdopterin biosynthesis.</text>
</comment>
<evidence type="ECO:0000313" key="10">
    <source>
        <dbReference type="Proteomes" id="UP001209654"/>
    </source>
</evidence>
<comment type="function">
    <text evidence="1 7">Catalyzes the insertion of molybdate into adenylated molybdopterin with the concomitant release of AMP.</text>
</comment>
<keyword evidence="7" id="KW-0460">Magnesium</keyword>
<accession>A0ABQ5MQR1</accession>
<dbReference type="Pfam" id="PF03453">
    <property type="entry name" value="MoeA_N"/>
    <property type="match status" value="1"/>
</dbReference>
<dbReference type="InterPro" id="IPR038987">
    <property type="entry name" value="MoeA-like"/>
</dbReference>
<name>A0ABQ5MQR1_9MICC</name>
<evidence type="ECO:0000256" key="5">
    <source>
        <dbReference type="ARBA" id="ARBA00023150"/>
    </source>
</evidence>
<dbReference type="InterPro" id="IPR005111">
    <property type="entry name" value="MoeA_C_domain_IV"/>
</dbReference>
<dbReference type="SUPFAM" id="SSF63867">
    <property type="entry name" value="MoeA C-terminal domain-like"/>
    <property type="match status" value="1"/>
</dbReference>
<dbReference type="Pfam" id="PF00994">
    <property type="entry name" value="MoCF_biosynth"/>
    <property type="match status" value="1"/>
</dbReference>
<evidence type="ECO:0000256" key="3">
    <source>
        <dbReference type="ARBA" id="ARBA00010763"/>
    </source>
</evidence>
<comment type="cofactor">
    <cofactor evidence="7">
        <name>Mg(2+)</name>
        <dbReference type="ChEBI" id="CHEBI:18420"/>
    </cofactor>
</comment>
<sequence length="404" mass="41418">MPRSVAEHRNAVTELLRTALADLAGDAETVGLLQAIGRPLARDITAPVSLPPFDNSQMDGYAVASSATHAGTEFPVGETVAAGHPAPPLPPGAALPVMTGAMLPPGADAVVPIEQARPDGFRPFRAGQTVTLPARVPAGQFVRPAGSDIAAGTLALRRGTRLDAPQLGLLAALGLDRVPVLPRPRVLLLSTGDEVVPPGTVPAPGQIFDANNTLLAASLAQAGADVAGSRILADSPEAFGARLREDLRQHRPQLLVTSGGISKGAFEVVKQALAAEDVRFESVAMQPGGPQAIGTVDSVAFLGFPGNPVSSLISFEMFLRPALGEVLGAPAPRPSLRVPLAEAVESPEGKHQVRRGYYDGAAVSLVGGAGSHLLHALAQANALVHLPADTTAAAAGENVEIWLL</sequence>
<evidence type="ECO:0000259" key="8">
    <source>
        <dbReference type="SMART" id="SM00852"/>
    </source>
</evidence>
<dbReference type="InterPro" id="IPR036425">
    <property type="entry name" value="MoaB/Mog-like_dom_sf"/>
</dbReference>
<dbReference type="Pfam" id="PF03454">
    <property type="entry name" value="MoeA_C"/>
    <property type="match status" value="1"/>
</dbReference>
<dbReference type="SMART" id="SM00852">
    <property type="entry name" value="MoCF_biosynth"/>
    <property type="match status" value="1"/>
</dbReference>
<dbReference type="RefSeq" id="WP_264794483.1">
    <property type="nucleotide sequence ID" value="NZ_BRVS01000003.1"/>
</dbReference>
<protein>
    <recommendedName>
        <fullName evidence="7">Molybdopterin molybdenumtransferase</fullName>
        <ecNumber evidence="7">2.10.1.1</ecNumber>
    </recommendedName>
</protein>
<keyword evidence="7" id="KW-0808">Transferase</keyword>
<evidence type="ECO:0000256" key="6">
    <source>
        <dbReference type="ARBA" id="ARBA00047317"/>
    </source>
</evidence>
<dbReference type="EC" id="2.10.1.1" evidence="7"/>
<dbReference type="Gene3D" id="2.40.340.10">
    <property type="entry name" value="MoeA, C-terminal, domain IV"/>
    <property type="match status" value="1"/>
</dbReference>
<dbReference type="NCBIfam" id="NF045515">
    <property type="entry name" value="Glp_gephyrin"/>
    <property type="match status" value="1"/>
</dbReference>
<evidence type="ECO:0000256" key="7">
    <source>
        <dbReference type="RuleBase" id="RU365090"/>
    </source>
</evidence>
<proteinExistence type="inferred from homology"/>
<dbReference type="InterPro" id="IPR005110">
    <property type="entry name" value="MoeA_linker/N"/>
</dbReference>
<dbReference type="SUPFAM" id="SSF53218">
    <property type="entry name" value="Molybdenum cofactor biosynthesis proteins"/>
    <property type="match status" value="1"/>
</dbReference>
<keyword evidence="4 7" id="KW-0500">Molybdenum</keyword>
<keyword evidence="5 7" id="KW-0501">Molybdenum cofactor biosynthesis</keyword>
<dbReference type="PANTHER" id="PTHR10192">
    <property type="entry name" value="MOLYBDOPTERIN BIOSYNTHESIS PROTEIN"/>
    <property type="match status" value="1"/>
</dbReference>
<keyword evidence="7" id="KW-0479">Metal-binding</keyword>
<dbReference type="Gene3D" id="3.40.980.10">
    <property type="entry name" value="MoaB/Mog-like domain"/>
    <property type="match status" value="1"/>
</dbReference>
<dbReference type="SUPFAM" id="SSF63882">
    <property type="entry name" value="MoeA N-terminal region -like"/>
    <property type="match status" value="1"/>
</dbReference>
<evidence type="ECO:0000313" key="9">
    <source>
        <dbReference type="EMBL" id="GLB66319.1"/>
    </source>
</evidence>
<dbReference type="Gene3D" id="2.170.190.11">
    <property type="entry name" value="Molybdopterin biosynthesis moea protein, domain 3"/>
    <property type="match status" value="1"/>
</dbReference>
<dbReference type="InterPro" id="IPR036135">
    <property type="entry name" value="MoeA_linker/N_sf"/>
</dbReference>
<gene>
    <name evidence="9" type="ORF">AHIS1636_07580</name>
</gene>
<dbReference type="Proteomes" id="UP001209654">
    <property type="component" value="Unassembled WGS sequence"/>
</dbReference>
<comment type="catalytic activity">
    <reaction evidence="6">
        <text>adenylyl-molybdopterin + molybdate = Mo-molybdopterin + AMP + H(+)</text>
        <dbReference type="Rhea" id="RHEA:35047"/>
        <dbReference type="ChEBI" id="CHEBI:15378"/>
        <dbReference type="ChEBI" id="CHEBI:36264"/>
        <dbReference type="ChEBI" id="CHEBI:62727"/>
        <dbReference type="ChEBI" id="CHEBI:71302"/>
        <dbReference type="ChEBI" id="CHEBI:456215"/>
        <dbReference type="EC" id="2.10.1.1"/>
    </reaction>
</comment>
<organism evidence="9 10">
    <name type="scientific">Arthrobacter mangrovi</name>
    <dbReference type="NCBI Taxonomy" id="2966350"/>
    <lineage>
        <taxon>Bacteria</taxon>
        <taxon>Bacillati</taxon>
        <taxon>Actinomycetota</taxon>
        <taxon>Actinomycetes</taxon>
        <taxon>Micrococcales</taxon>
        <taxon>Micrococcaceae</taxon>
        <taxon>Arthrobacter</taxon>
    </lineage>
</organism>
<comment type="caution">
    <text evidence="9">The sequence shown here is derived from an EMBL/GenBank/DDBJ whole genome shotgun (WGS) entry which is preliminary data.</text>
</comment>